<name>A0ABD3H4T5_9MARC</name>
<feature type="compositionally biased region" description="Polar residues" evidence="1">
    <location>
        <begin position="132"/>
        <end position="146"/>
    </location>
</feature>
<evidence type="ECO:0000256" key="1">
    <source>
        <dbReference type="SAM" id="MobiDB-lite"/>
    </source>
</evidence>
<evidence type="ECO:0000313" key="3">
    <source>
        <dbReference type="Proteomes" id="UP001633002"/>
    </source>
</evidence>
<feature type="compositionally biased region" description="Basic and acidic residues" evidence="1">
    <location>
        <begin position="1"/>
        <end position="11"/>
    </location>
</feature>
<feature type="region of interest" description="Disordered" evidence="1">
    <location>
        <begin position="158"/>
        <end position="186"/>
    </location>
</feature>
<dbReference type="Proteomes" id="UP001633002">
    <property type="component" value="Unassembled WGS sequence"/>
</dbReference>
<comment type="caution">
    <text evidence="2">The sequence shown here is derived from an EMBL/GenBank/DDBJ whole genome shotgun (WGS) entry which is preliminary data.</text>
</comment>
<keyword evidence="3" id="KW-1185">Reference proteome</keyword>
<feature type="region of interest" description="Disordered" evidence="1">
    <location>
        <begin position="1"/>
        <end position="146"/>
    </location>
</feature>
<dbReference type="EMBL" id="JBJQOH010000006">
    <property type="protein sequence ID" value="KAL3685507.1"/>
    <property type="molecule type" value="Genomic_DNA"/>
</dbReference>
<proteinExistence type="predicted"/>
<feature type="compositionally biased region" description="Basic and acidic residues" evidence="1">
    <location>
        <begin position="109"/>
        <end position="118"/>
    </location>
</feature>
<reference evidence="2 3" key="1">
    <citation type="submission" date="2024-09" db="EMBL/GenBank/DDBJ databases">
        <title>Chromosome-scale assembly of Riccia sorocarpa.</title>
        <authorList>
            <person name="Paukszto L."/>
        </authorList>
    </citation>
    <scope>NUCLEOTIDE SEQUENCE [LARGE SCALE GENOMIC DNA]</scope>
    <source>
        <strain evidence="2">LP-2024</strain>
        <tissue evidence="2">Aerial parts of the thallus</tissue>
    </source>
</reference>
<dbReference type="AlphaFoldDB" id="A0ABD3H4T5"/>
<organism evidence="2 3">
    <name type="scientific">Riccia sorocarpa</name>
    <dbReference type="NCBI Taxonomy" id="122646"/>
    <lineage>
        <taxon>Eukaryota</taxon>
        <taxon>Viridiplantae</taxon>
        <taxon>Streptophyta</taxon>
        <taxon>Embryophyta</taxon>
        <taxon>Marchantiophyta</taxon>
        <taxon>Marchantiopsida</taxon>
        <taxon>Marchantiidae</taxon>
        <taxon>Marchantiales</taxon>
        <taxon>Ricciaceae</taxon>
        <taxon>Riccia</taxon>
    </lineage>
</organism>
<gene>
    <name evidence="2" type="ORF">R1sor_003529</name>
</gene>
<accession>A0ABD3H4T5</accession>
<sequence>MEIDNEAKVDGDLANTLSEERGGDEDVLNGRGIRNREGYPPQDNRAARSSQTSDGGWPNLPAKDQAANPSGFQAWIRFRDREKRTNGNNDLLSGGGSPIHWPQENLTEEPQHWEEDGFSRATTKSRNRDTPGVSTQRDSPSSSTNRFDILREDFGGLAATEHENVDSPLVSIEDRSKEPPEETRTATRWADMQDDEVTGTGWDVVPEQDEGLCREELRVESETLHKTATKEEEVIGRKDSISETEENVENGGGALVIWKTVINSSRKKF</sequence>
<protein>
    <submittedName>
        <fullName evidence="2">Uncharacterized protein</fullName>
    </submittedName>
</protein>
<feature type="compositionally biased region" description="Basic and acidic residues" evidence="1">
    <location>
        <begin position="172"/>
        <end position="185"/>
    </location>
</feature>
<evidence type="ECO:0000313" key="2">
    <source>
        <dbReference type="EMBL" id="KAL3685507.1"/>
    </source>
</evidence>